<sequence>MKKFVLFSILILVCITAVLWQIFYPCNEAKTTIRFSSWGSQTETALLIPLIKQFESENPDIKVEFIHIPQNYFQKLHLLFASNLAPDVVFINNHYAPKYIKAGLLCDLSGYVNKNDYFDKALQGFIFEDKIYAVPRDVSNLVIYYNKDLFKQYDVPFPDKNWTMNDFLAAAKKLTRNDFKGIGYETDMIFVLPYLFSNGGAILSEDGKTLEIDKKETLEALDNFSALANVYKVAPKKSETASRTTAQMFLQKKIAMHLSGRWLVPKYRQEADFDWDIAPFPKGKNGSVVNIDASGYALSKASAHKKEAIKFIEFISSKDSLNALSKSGLIVPARKDSAYSDMFLDKAQKPLHSRVFVDVIETGKVTPVNENYQKITDYLKIALEPVYLGKRKAHEVITHKLLIDLSRYAY</sequence>
<proteinExistence type="inferred from homology"/>
<evidence type="ECO:0000256" key="1">
    <source>
        <dbReference type="ARBA" id="ARBA00008520"/>
    </source>
</evidence>
<dbReference type="GO" id="GO:1901982">
    <property type="term" value="F:maltose binding"/>
    <property type="evidence" value="ECO:0007669"/>
    <property type="project" value="TreeGrafter"/>
</dbReference>
<dbReference type="Gene3D" id="3.40.190.10">
    <property type="entry name" value="Periplasmic binding protein-like II"/>
    <property type="match status" value="1"/>
</dbReference>
<dbReference type="GO" id="GO:0055052">
    <property type="term" value="C:ATP-binding cassette (ABC) transporter complex, substrate-binding subunit-containing"/>
    <property type="evidence" value="ECO:0007669"/>
    <property type="project" value="TreeGrafter"/>
</dbReference>
<dbReference type="GO" id="GO:0042956">
    <property type="term" value="P:maltodextrin transmembrane transport"/>
    <property type="evidence" value="ECO:0007669"/>
    <property type="project" value="TreeGrafter"/>
</dbReference>
<gene>
    <name evidence="4" type="ORF">IAD26_03355</name>
</gene>
<evidence type="ECO:0000313" key="4">
    <source>
        <dbReference type="EMBL" id="HIU92155.1"/>
    </source>
</evidence>
<dbReference type="Proteomes" id="UP000886748">
    <property type="component" value="Unassembled WGS sequence"/>
</dbReference>
<dbReference type="PANTHER" id="PTHR30061:SF50">
    <property type="entry name" value="MALTOSE_MALTODEXTRIN-BINDING PERIPLASMIC PROTEIN"/>
    <property type="match status" value="1"/>
</dbReference>
<evidence type="ECO:0000256" key="2">
    <source>
        <dbReference type="ARBA" id="ARBA00022448"/>
    </source>
</evidence>
<reference evidence="4" key="2">
    <citation type="journal article" date="2021" name="PeerJ">
        <title>Extensive microbial diversity within the chicken gut microbiome revealed by metagenomics and culture.</title>
        <authorList>
            <person name="Gilroy R."/>
            <person name="Ravi A."/>
            <person name="Getino M."/>
            <person name="Pursley I."/>
            <person name="Horton D.L."/>
            <person name="Alikhan N.F."/>
            <person name="Baker D."/>
            <person name="Gharbi K."/>
            <person name="Hall N."/>
            <person name="Watson M."/>
            <person name="Adriaenssens E.M."/>
            <person name="Foster-Nyarko E."/>
            <person name="Jarju S."/>
            <person name="Secka A."/>
            <person name="Antonio M."/>
            <person name="Oren A."/>
            <person name="Chaudhuri R.R."/>
            <person name="La Ragione R."/>
            <person name="Hildebrand F."/>
            <person name="Pallen M.J."/>
        </authorList>
    </citation>
    <scope>NUCLEOTIDE SEQUENCE</scope>
    <source>
        <strain evidence="4">CHK154-7741</strain>
    </source>
</reference>
<dbReference type="SUPFAM" id="SSF53850">
    <property type="entry name" value="Periplasmic binding protein-like II"/>
    <property type="match status" value="1"/>
</dbReference>
<evidence type="ECO:0000313" key="5">
    <source>
        <dbReference type="Proteomes" id="UP000886748"/>
    </source>
</evidence>
<dbReference type="PANTHER" id="PTHR30061">
    <property type="entry name" value="MALTOSE-BINDING PERIPLASMIC PROTEIN"/>
    <property type="match status" value="1"/>
</dbReference>
<protein>
    <submittedName>
        <fullName evidence="4">Sugar ABC transporter substrate-binding protein</fullName>
    </submittedName>
</protein>
<comment type="similarity">
    <text evidence="1">Belongs to the bacterial solute-binding protein 1 family.</text>
</comment>
<dbReference type="EMBL" id="DVOD01000024">
    <property type="protein sequence ID" value="HIU92155.1"/>
    <property type="molecule type" value="Genomic_DNA"/>
</dbReference>
<evidence type="ECO:0000256" key="3">
    <source>
        <dbReference type="ARBA" id="ARBA00022729"/>
    </source>
</evidence>
<organism evidence="4 5">
    <name type="scientific">Candidatus Limenecus avicola</name>
    <dbReference type="NCBI Taxonomy" id="2840847"/>
    <lineage>
        <taxon>Bacteria</taxon>
        <taxon>Bacillati</taxon>
        <taxon>Bacillota</taxon>
        <taxon>Clostridia</taxon>
        <taxon>Eubacteriales</taxon>
        <taxon>Clostridiaceae</taxon>
        <taxon>Clostridiaceae incertae sedis</taxon>
        <taxon>Candidatus Limenecus</taxon>
    </lineage>
</organism>
<dbReference type="GO" id="GO:0015768">
    <property type="term" value="P:maltose transport"/>
    <property type="evidence" value="ECO:0007669"/>
    <property type="project" value="TreeGrafter"/>
</dbReference>
<reference evidence="4" key="1">
    <citation type="submission" date="2020-10" db="EMBL/GenBank/DDBJ databases">
        <authorList>
            <person name="Gilroy R."/>
        </authorList>
    </citation>
    <scope>NUCLEOTIDE SEQUENCE</scope>
    <source>
        <strain evidence="4">CHK154-7741</strain>
    </source>
</reference>
<dbReference type="Pfam" id="PF01547">
    <property type="entry name" value="SBP_bac_1"/>
    <property type="match status" value="1"/>
</dbReference>
<comment type="caution">
    <text evidence="4">The sequence shown here is derived from an EMBL/GenBank/DDBJ whole genome shotgun (WGS) entry which is preliminary data.</text>
</comment>
<accession>A0A9D1SQY6</accession>
<name>A0A9D1SQY6_9CLOT</name>
<keyword evidence="3" id="KW-0732">Signal</keyword>
<dbReference type="AlphaFoldDB" id="A0A9D1SQY6"/>
<dbReference type="InterPro" id="IPR006059">
    <property type="entry name" value="SBP"/>
</dbReference>
<dbReference type="CDD" id="cd13585">
    <property type="entry name" value="PBP2_TMBP_like"/>
    <property type="match status" value="1"/>
</dbReference>
<keyword evidence="2" id="KW-0813">Transport</keyword>